<dbReference type="SUPFAM" id="SSF69754">
    <property type="entry name" value="Ribosome binding protein Y (YfiA homologue)"/>
    <property type="match status" value="1"/>
</dbReference>
<gene>
    <name evidence="2" type="ORF">A2856_01755</name>
</gene>
<dbReference type="Proteomes" id="UP000177885">
    <property type="component" value="Unassembled WGS sequence"/>
</dbReference>
<dbReference type="Pfam" id="PF02482">
    <property type="entry name" value="Ribosomal_S30AE"/>
    <property type="match status" value="1"/>
</dbReference>
<dbReference type="InterPro" id="IPR050574">
    <property type="entry name" value="HPF/YfiA_ribosome-assoc"/>
</dbReference>
<dbReference type="InterPro" id="IPR003489">
    <property type="entry name" value="RHF/RaiA"/>
</dbReference>
<sequence length="113" mass="12795">MQLISLKGTQIELTDAIKDYVDVRLKAIEKFTTDFGMAEISVECGRTSGHHNKGNVYRCEMTLQVPGKVLRAQREAEDLYEAIDLVKDELVRQVKDYKGILSDSHRGARPDKV</sequence>
<comment type="caution">
    <text evidence="2">The sequence shown here is derived from an EMBL/GenBank/DDBJ whole genome shotgun (WGS) entry which is preliminary data.</text>
</comment>
<evidence type="ECO:0000313" key="3">
    <source>
        <dbReference type="Proteomes" id="UP000177885"/>
    </source>
</evidence>
<keyword evidence="1" id="KW-0810">Translation regulation</keyword>
<dbReference type="NCBIfam" id="TIGR00741">
    <property type="entry name" value="yfiA"/>
    <property type="match status" value="1"/>
</dbReference>
<dbReference type="GO" id="GO:0022627">
    <property type="term" value="C:cytosolic small ribosomal subunit"/>
    <property type="evidence" value="ECO:0007669"/>
    <property type="project" value="TreeGrafter"/>
</dbReference>
<dbReference type="PANTHER" id="PTHR33231">
    <property type="entry name" value="30S RIBOSOMAL PROTEIN"/>
    <property type="match status" value="1"/>
</dbReference>
<dbReference type="Gene3D" id="3.30.160.100">
    <property type="entry name" value="Ribosome hibernation promotion factor-like"/>
    <property type="match status" value="1"/>
</dbReference>
<dbReference type="STRING" id="1802385.A2856_01755"/>
<organism evidence="2 3">
    <name type="scientific">Candidatus Uhrbacteria bacterium RIFCSPHIGHO2_01_FULL_63_20</name>
    <dbReference type="NCBI Taxonomy" id="1802385"/>
    <lineage>
        <taxon>Bacteria</taxon>
        <taxon>Candidatus Uhriibacteriota</taxon>
    </lineage>
</organism>
<evidence type="ECO:0000256" key="1">
    <source>
        <dbReference type="ARBA" id="ARBA00022845"/>
    </source>
</evidence>
<proteinExistence type="predicted"/>
<dbReference type="PANTHER" id="PTHR33231:SF1">
    <property type="entry name" value="30S RIBOSOMAL PROTEIN"/>
    <property type="match status" value="1"/>
</dbReference>
<accession>A0A1F7TKB0</accession>
<dbReference type="CDD" id="cd00552">
    <property type="entry name" value="RaiA"/>
    <property type="match status" value="1"/>
</dbReference>
<evidence type="ECO:0000313" key="2">
    <source>
        <dbReference type="EMBL" id="OGL66399.1"/>
    </source>
</evidence>
<dbReference type="InterPro" id="IPR036567">
    <property type="entry name" value="RHF-like"/>
</dbReference>
<name>A0A1F7TKB0_9BACT</name>
<dbReference type="GO" id="GO:0043024">
    <property type="term" value="F:ribosomal small subunit binding"/>
    <property type="evidence" value="ECO:0007669"/>
    <property type="project" value="TreeGrafter"/>
</dbReference>
<dbReference type="AlphaFoldDB" id="A0A1F7TKB0"/>
<reference evidence="2 3" key="1">
    <citation type="journal article" date="2016" name="Nat. Commun.">
        <title>Thousands of microbial genomes shed light on interconnected biogeochemical processes in an aquifer system.</title>
        <authorList>
            <person name="Anantharaman K."/>
            <person name="Brown C.T."/>
            <person name="Hug L.A."/>
            <person name="Sharon I."/>
            <person name="Castelle C.J."/>
            <person name="Probst A.J."/>
            <person name="Thomas B.C."/>
            <person name="Singh A."/>
            <person name="Wilkins M.J."/>
            <person name="Karaoz U."/>
            <person name="Brodie E.L."/>
            <person name="Williams K.H."/>
            <person name="Hubbard S.S."/>
            <person name="Banfield J.F."/>
        </authorList>
    </citation>
    <scope>NUCLEOTIDE SEQUENCE [LARGE SCALE GENOMIC DNA]</scope>
</reference>
<dbReference type="GO" id="GO:0045900">
    <property type="term" value="P:negative regulation of translational elongation"/>
    <property type="evidence" value="ECO:0007669"/>
    <property type="project" value="TreeGrafter"/>
</dbReference>
<dbReference type="EMBL" id="MGDT01000007">
    <property type="protein sequence ID" value="OGL66399.1"/>
    <property type="molecule type" value="Genomic_DNA"/>
</dbReference>
<protein>
    <submittedName>
        <fullName evidence="2">Ribosomal subunit interface protein</fullName>
    </submittedName>
</protein>